<evidence type="ECO:0000313" key="5">
    <source>
        <dbReference type="RefSeq" id="XP_017300276.2"/>
    </source>
</evidence>
<dbReference type="AlphaFoldDB" id="A0A1S4EDG6"/>
<organism evidence="4 5">
    <name type="scientific">Diaphorina citri</name>
    <name type="common">Asian citrus psyllid</name>
    <dbReference type="NCBI Taxonomy" id="121845"/>
    <lineage>
        <taxon>Eukaryota</taxon>
        <taxon>Metazoa</taxon>
        <taxon>Ecdysozoa</taxon>
        <taxon>Arthropoda</taxon>
        <taxon>Hexapoda</taxon>
        <taxon>Insecta</taxon>
        <taxon>Pterygota</taxon>
        <taxon>Neoptera</taxon>
        <taxon>Paraneoptera</taxon>
        <taxon>Hemiptera</taxon>
        <taxon>Sternorrhyncha</taxon>
        <taxon>Psylloidea</taxon>
        <taxon>Psyllidae</taxon>
        <taxon>Diaphorininae</taxon>
        <taxon>Diaphorina</taxon>
    </lineage>
</organism>
<name>A0A1S4EDG6_DIACI</name>
<feature type="compositionally biased region" description="Polar residues" evidence="2">
    <location>
        <begin position="142"/>
        <end position="154"/>
    </location>
</feature>
<dbReference type="SMART" id="SM00353">
    <property type="entry name" value="HLH"/>
    <property type="match status" value="1"/>
</dbReference>
<evidence type="ECO:0000256" key="2">
    <source>
        <dbReference type="SAM" id="MobiDB-lite"/>
    </source>
</evidence>
<gene>
    <name evidence="5" type="primary">LOC103510914</name>
</gene>
<feature type="coiled-coil region" evidence="1">
    <location>
        <begin position="55"/>
        <end position="106"/>
    </location>
</feature>
<keyword evidence="1" id="KW-0175">Coiled coil</keyword>
<dbReference type="GO" id="GO:0046983">
    <property type="term" value="F:protein dimerization activity"/>
    <property type="evidence" value="ECO:0007669"/>
    <property type="project" value="InterPro"/>
</dbReference>
<dbReference type="Proteomes" id="UP000079169">
    <property type="component" value="Unplaced"/>
</dbReference>
<keyword evidence="4" id="KW-1185">Reference proteome</keyword>
<sequence>MSSAAKKTKFGPSAKPPTCKYEKARRDRLNLIITELSTFLPEQNPAKSLSKIDILEKIVHLIKQLLDDKEKLSNKNSADECLKQELKELRSTVSDLKARIVALNKILSSANIAVPIDLEVPCFDKSFTPHLRYSNRKRAVTCQSTQTEQEQLNSKPEEQKENEDESAEKLIAFTKKLKAPLKEIQVNITQAQPVPPTQIIIVPYYYPTPSPMIPRRPAMTQLTYSNKRPISSYTDFKRIYSQQHEKLERKRRRRRQKRKPSLLGGKKCTCKSVVLKKPDGALKKIIKLCGYKTCKNKTKFERIQEQAKQQQSEKAKEDKIHHLIFLQIRLVYHIQG</sequence>
<feature type="region of interest" description="Disordered" evidence="2">
    <location>
        <begin position="142"/>
        <end position="166"/>
    </location>
</feature>
<feature type="compositionally biased region" description="Basic residues" evidence="2">
    <location>
        <begin position="249"/>
        <end position="260"/>
    </location>
</feature>
<dbReference type="CDD" id="cd00083">
    <property type="entry name" value="bHLH_SF"/>
    <property type="match status" value="1"/>
</dbReference>
<dbReference type="STRING" id="121845.A0A1S4EDG6"/>
<dbReference type="RefSeq" id="XP_017300276.2">
    <property type="nucleotide sequence ID" value="XM_017444787.2"/>
</dbReference>
<evidence type="ECO:0000256" key="1">
    <source>
        <dbReference type="SAM" id="Coils"/>
    </source>
</evidence>
<accession>A0A1S4EDG6</accession>
<dbReference type="PROSITE" id="PS50888">
    <property type="entry name" value="BHLH"/>
    <property type="match status" value="1"/>
</dbReference>
<proteinExistence type="predicted"/>
<reference evidence="5" key="1">
    <citation type="submission" date="2025-08" db="UniProtKB">
        <authorList>
            <consortium name="RefSeq"/>
        </authorList>
    </citation>
    <scope>IDENTIFICATION</scope>
</reference>
<dbReference type="SUPFAM" id="SSF47459">
    <property type="entry name" value="HLH, helix-loop-helix DNA-binding domain"/>
    <property type="match status" value="1"/>
</dbReference>
<dbReference type="PaxDb" id="121845-A0A1S4EDG6"/>
<protein>
    <submittedName>
        <fullName evidence="5">Uncharacterized protein LOC103510914</fullName>
    </submittedName>
</protein>
<dbReference type="Pfam" id="PF00010">
    <property type="entry name" value="HLH"/>
    <property type="match status" value="1"/>
</dbReference>
<feature type="region of interest" description="Disordered" evidence="2">
    <location>
        <begin position="242"/>
        <end position="263"/>
    </location>
</feature>
<feature type="domain" description="BHLH" evidence="3">
    <location>
        <begin position="13"/>
        <end position="65"/>
    </location>
</feature>
<evidence type="ECO:0000259" key="3">
    <source>
        <dbReference type="PROSITE" id="PS50888"/>
    </source>
</evidence>
<dbReference type="InterPro" id="IPR011598">
    <property type="entry name" value="bHLH_dom"/>
</dbReference>
<dbReference type="GeneID" id="103510914"/>
<dbReference type="KEGG" id="dci:103510914"/>
<dbReference type="Gene3D" id="4.10.280.10">
    <property type="entry name" value="Helix-loop-helix DNA-binding domain"/>
    <property type="match status" value="1"/>
</dbReference>
<evidence type="ECO:0000313" key="4">
    <source>
        <dbReference type="Proteomes" id="UP000079169"/>
    </source>
</evidence>
<dbReference type="InterPro" id="IPR036638">
    <property type="entry name" value="HLH_DNA-bd_sf"/>
</dbReference>